<evidence type="ECO:0008006" key="4">
    <source>
        <dbReference type="Google" id="ProtNLM"/>
    </source>
</evidence>
<protein>
    <recommendedName>
        <fullName evidence="4">Lipoprotein</fullName>
    </recommendedName>
</protein>
<sequence length="353" mass="38881">MNFKSMKRGHSLLVCALSMSLLTACNSRETKKEATGAQAAPATTSHDAALAADTTKKVPVVAAALKDSTAGKDSTAAAPAEVPVKDEAADNPGAILPHKRIVAYYGNPLSKRMGILGEIPRDQMLAKLDGEVKAWQAADPSTPVQPALHLVFVTAQGAPGKSGTYRMRMSDHLADTVIAWAAKRNAIVFLDIQIGRSTVEAELPRLEQWLKLPQVHLGIDPEFAMKNGAIPGKKIGTLDASEINYATNFLNDIAVKYNLPPKILVVHRFTQRMVTNYKNIQLRPNVQFVMHMDGWGDRVLKKSTYLAYIKKEPVQYTGFKIFYYNDTKKKGSKLYTPKEVLALTPKPMYIQYQ</sequence>
<name>A0A3M9MMC9_9BACT</name>
<feature type="chain" id="PRO_5017984867" description="Lipoprotein" evidence="1">
    <location>
        <begin position="25"/>
        <end position="353"/>
    </location>
</feature>
<dbReference type="PROSITE" id="PS51257">
    <property type="entry name" value="PROKAR_LIPOPROTEIN"/>
    <property type="match status" value="1"/>
</dbReference>
<proteinExistence type="predicted"/>
<dbReference type="Proteomes" id="UP000272117">
    <property type="component" value="Unassembled WGS sequence"/>
</dbReference>
<organism evidence="2 3">
    <name type="scientific">Rufibacter latericius</name>
    <dbReference type="NCBI Taxonomy" id="2487040"/>
    <lineage>
        <taxon>Bacteria</taxon>
        <taxon>Pseudomonadati</taxon>
        <taxon>Bacteroidota</taxon>
        <taxon>Cytophagia</taxon>
        <taxon>Cytophagales</taxon>
        <taxon>Hymenobacteraceae</taxon>
        <taxon>Rufibacter</taxon>
    </lineage>
</organism>
<gene>
    <name evidence="2" type="ORF">EFB08_15405</name>
</gene>
<evidence type="ECO:0000313" key="3">
    <source>
        <dbReference type="Proteomes" id="UP000272117"/>
    </source>
</evidence>
<dbReference type="EMBL" id="RJJD01000008">
    <property type="protein sequence ID" value="RNI26365.1"/>
    <property type="molecule type" value="Genomic_DNA"/>
</dbReference>
<dbReference type="OrthoDB" id="9812120at2"/>
<dbReference type="AlphaFoldDB" id="A0A3M9MMC9"/>
<reference evidence="2 3" key="1">
    <citation type="submission" date="2018-11" db="EMBL/GenBank/DDBJ databases">
        <title>Rufibacter latericius sp. nov., isolated from water in Baiyang Lake.</title>
        <authorList>
            <person name="Yang Y."/>
        </authorList>
    </citation>
    <scope>NUCLEOTIDE SEQUENCE [LARGE SCALE GENOMIC DNA]</scope>
    <source>
        <strain evidence="2 3">R-22-1c-1</strain>
    </source>
</reference>
<keyword evidence="3" id="KW-1185">Reference proteome</keyword>
<keyword evidence="1" id="KW-0732">Signal</keyword>
<comment type="caution">
    <text evidence="2">The sequence shown here is derived from an EMBL/GenBank/DDBJ whole genome shotgun (WGS) entry which is preliminary data.</text>
</comment>
<feature type="signal peptide" evidence="1">
    <location>
        <begin position="1"/>
        <end position="24"/>
    </location>
</feature>
<evidence type="ECO:0000256" key="1">
    <source>
        <dbReference type="SAM" id="SignalP"/>
    </source>
</evidence>
<evidence type="ECO:0000313" key="2">
    <source>
        <dbReference type="EMBL" id="RNI26365.1"/>
    </source>
</evidence>
<accession>A0A3M9MMC9</accession>